<organism evidence="2 3">
    <name type="scientific">Chitinophaga silvatica</name>
    <dbReference type="NCBI Taxonomy" id="2282649"/>
    <lineage>
        <taxon>Bacteria</taxon>
        <taxon>Pseudomonadati</taxon>
        <taxon>Bacteroidota</taxon>
        <taxon>Chitinophagia</taxon>
        <taxon>Chitinophagales</taxon>
        <taxon>Chitinophagaceae</taxon>
        <taxon>Chitinophaga</taxon>
    </lineage>
</organism>
<dbReference type="OrthoDB" id="679734at2"/>
<evidence type="ECO:0000313" key="3">
    <source>
        <dbReference type="Proteomes" id="UP000260644"/>
    </source>
</evidence>
<dbReference type="EMBL" id="QPMM01000007">
    <property type="protein sequence ID" value="RFS21864.1"/>
    <property type="molecule type" value="Genomic_DNA"/>
</dbReference>
<protein>
    <submittedName>
        <fullName evidence="2">Uncharacterized protein</fullName>
    </submittedName>
</protein>
<feature type="region of interest" description="Disordered" evidence="1">
    <location>
        <begin position="37"/>
        <end position="60"/>
    </location>
</feature>
<evidence type="ECO:0000256" key="1">
    <source>
        <dbReference type="SAM" id="MobiDB-lite"/>
    </source>
</evidence>
<keyword evidence="3" id="KW-1185">Reference proteome</keyword>
<evidence type="ECO:0000313" key="2">
    <source>
        <dbReference type="EMBL" id="RFS21864.1"/>
    </source>
</evidence>
<reference evidence="2 3" key="1">
    <citation type="submission" date="2018-07" db="EMBL/GenBank/DDBJ databases">
        <title>Chitinophaga K2CV101002-2 sp. nov., isolated from a monsoon evergreen broad-leaved forest soil.</title>
        <authorList>
            <person name="Lv Y."/>
        </authorList>
    </citation>
    <scope>NUCLEOTIDE SEQUENCE [LARGE SCALE GENOMIC DNA]</scope>
    <source>
        <strain evidence="2 3">GDMCC 1.1288</strain>
    </source>
</reference>
<accession>A0A3E1Y8Y9</accession>
<name>A0A3E1Y8Y9_9BACT</name>
<feature type="compositionally biased region" description="Basic residues" evidence="1">
    <location>
        <begin position="49"/>
        <end position="60"/>
    </location>
</feature>
<comment type="caution">
    <text evidence="2">The sequence shown here is derived from an EMBL/GenBank/DDBJ whole genome shotgun (WGS) entry which is preliminary data.</text>
</comment>
<dbReference type="AlphaFoldDB" id="A0A3E1Y8Y9"/>
<proteinExistence type="predicted"/>
<sequence>MKQRKAELDVDFIGGLGPLTKEDEKAITDFIKARKHTKEKISSSSVSKKDRKISRSKTKA</sequence>
<gene>
    <name evidence="2" type="ORF">DVR12_14520</name>
</gene>
<dbReference type="RefSeq" id="WP_116976490.1">
    <property type="nucleotide sequence ID" value="NZ_QPMM01000007.1"/>
</dbReference>
<dbReference type="Proteomes" id="UP000260644">
    <property type="component" value="Unassembled WGS sequence"/>
</dbReference>